<name>A0A7K0BPJ9_9ACTN</name>
<reference evidence="3 4" key="1">
    <citation type="submission" date="2019-10" db="EMBL/GenBank/DDBJ databases">
        <title>Actinomadura rubteroloni sp. nov. and Actinomadura macrotermitis sp. nov., isolated from the gut of fungus growing-termite Macrotermes natalensis.</title>
        <authorList>
            <person name="Benndorf R."/>
            <person name="Martin K."/>
            <person name="Kuefner M."/>
            <person name="De Beer W."/>
            <person name="Kaster A.-K."/>
            <person name="Vollmers J."/>
            <person name="Poulsen M."/>
            <person name="Beemelmanns C."/>
        </authorList>
    </citation>
    <scope>NUCLEOTIDE SEQUENCE [LARGE SCALE GENOMIC DNA]</scope>
    <source>
        <strain evidence="3 4">RB68</strain>
    </source>
</reference>
<accession>A0A7K0BPJ9</accession>
<dbReference type="OrthoDB" id="3480712at2"/>
<keyword evidence="2" id="KW-0732">Signal</keyword>
<sequence length="294" mass="30256">MKARTLLWQGTTAATLGMLLAAPPAHGAPRPAAGPGRVQAPPMAAAPPVIALAPPKAPRTDDRPFEGPLAPIGLGAVLLAAGIAAWRRTPAPAPPPARPAAGGGRPAPSAAGLAAELARPAGLGVTGPGADAFVRTVLVELLDDAGPGARVVITRADLDRLFGPGTDPALWQALGDRLRVCELLEEGIEHLELELLMAEAERANPDLSPTGGRGLPPTCWICTPGQDDDVVLPLVRRRPGLPLAGLLFGDWPHGRTREISATGRIGDVTVALLPPGEALARLRAQAAAERPDRY</sequence>
<dbReference type="EMBL" id="WEGH01000001">
    <property type="protein sequence ID" value="MQY03118.1"/>
    <property type="molecule type" value="Genomic_DNA"/>
</dbReference>
<evidence type="ECO:0000256" key="1">
    <source>
        <dbReference type="SAM" id="MobiDB-lite"/>
    </source>
</evidence>
<keyword evidence="4" id="KW-1185">Reference proteome</keyword>
<feature type="signal peptide" evidence="2">
    <location>
        <begin position="1"/>
        <end position="27"/>
    </location>
</feature>
<feature type="region of interest" description="Disordered" evidence="1">
    <location>
        <begin position="89"/>
        <end position="112"/>
    </location>
</feature>
<dbReference type="Proteomes" id="UP000487268">
    <property type="component" value="Unassembled WGS sequence"/>
</dbReference>
<feature type="chain" id="PRO_5029446990" evidence="2">
    <location>
        <begin position="28"/>
        <end position="294"/>
    </location>
</feature>
<evidence type="ECO:0000256" key="2">
    <source>
        <dbReference type="SAM" id="SignalP"/>
    </source>
</evidence>
<dbReference type="AlphaFoldDB" id="A0A7K0BPJ9"/>
<evidence type="ECO:0000313" key="4">
    <source>
        <dbReference type="Proteomes" id="UP000487268"/>
    </source>
</evidence>
<protein>
    <submittedName>
        <fullName evidence="3">Uncharacterized protein</fullName>
    </submittedName>
</protein>
<comment type="caution">
    <text evidence="3">The sequence shown here is derived from an EMBL/GenBank/DDBJ whole genome shotgun (WGS) entry which is preliminary data.</text>
</comment>
<organism evidence="3 4">
    <name type="scientific">Actinomadura macrotermitis</name>
    <dbReference type="NCBI Taxonomy" id="2585200"/>
    <lineage>
        <taxon>Bacteria</taxon>
        <taxon>Bacillati</taxon>
        <taxon>Actinomycetota</taxon>
        <taxon>Actinomycetes</taxon>
        <taxon>Streptosporangiales</taxon>
        <taxon>Thermomonosporaceae</taxon>
        <taxon>Actinomadura</taxon>
    </lineage>
</organism>
<dbReference type="RefSeq" id="WP_153531129.1">
    <property type="nucleotide sequence ID" value="NZ_WEGH01000001.1"/>
</dbReference>
<proteinExistence type="predicted"/>
<gene>
    <name evidence="3" type="ORF">ACRB68_11560</name>
</gene>
<evidence type="ECO:0000313" key="3">
    <source>
        <dbReference type="EMBL" id="MQY03118.1"/>
    </source>
</evidence>